<dbReference type="AlphaFoldDB" id="A0A545UKD3"/>
<dbReference type="Proteomes" id="UP000315783">
    <property type="component" value="Unassembled WGS sequence"/>
</dbReference>
<reference evidence="1 2" key="1">
    <citation type="journal article" date="2019" name="Appl. Microbiol. Biotechnol.">
        <title>Genome sequence of Isaria javanica and comparative genome analysis insights into family S53 peptidase evolution in fungal entomopathogens.</title>
        <authorList>
            <person name="Lin R."/>
            <person name="Zhang X."/>
            <person name="Xin B."/>
            <person name="Zou M."/>
            <person name="Gao Y."/>
            <person name="Qin F."/>
            <person name="Hu Q."/>
            <person name="Xie B."/>
            <person name="Cheng X."/>
        </authorList>
    </citation>
    <scope>NUCLEOTIDE SEQUENCE [LARGE SCALE GENOMIC DNA]</scope>
    <source>
        <strain evidence="1 2">IJ1G</strain>
    </source>
</reference>
<evidence type="ECO:0000313" key="1">
    <source>
        <dbReference type="EMBL" id="TQV89913.1"/>
    </source>
</evidence>
<proteinExistence type="predicted"/>
<protein>
    <submittedName>
        <fullName evidence="1">Uncharacterized protein</fullName>
    </submittedName>
</protein>
<keyword evidence="2" id="KW-1185">Reference proteome</keyword>
<dbReference type="EMBL" id="SPUK01000067">
    <property type="protein sequence ID" value="TQV89913.1"/>
    <property type="molecule type" value="Genomic_DNA"/>
</dbReference>
<organism evidence="1 2">
    <name type="scientific">Cordyceps javanica</name>
    <dbReference type="NCBI Taxonomy" id="43265"/>
    <lineage>
        <taxon>Eukaryota</taxon>
        <taxon>Fungi</taxon>
        <taxon>Dikarya</taxon>
        <taxon>Ascomycota</taxon>
        <taxon>Pezizomycotina</taxon>
        <taxon>Sordariomycetes</taxon>
        <taxon>Hypocreomycetidae</taxon>
        <taxon>Hypocreales</taxon>
        <taxon>Cordycipitaceae</taxon>
        <taxon>Cordyceps</taxon>
    </lineage>
</organism>
<sequence>MQHPAAVKKCGLALERSIRRLGEGGNIPVLFACQDASSLWHVTQHRPAGMTFPDLNAMVLKNEEADIRVNQGAFRYHDKKQKECVRKRAPSIRAKTLRLGQVGDIGALVLYQNPSTGAWHLSVHCPAGMSLPDLNALVEPRRAKEIELPIRAKL</sequence>
<evidence type="ECO:0000313" key="2">
    <source>
        <dbReference type="Proteomes" id="UP000315783"/>
    </source>
</evidence>
<name>A0A545UKD3_9HYPO</name>
<accession>A0A545UKD3</accession>
<comment type="caution">
    <text evidence="1">The sequence shown here is derived from an EMBL/GenBank/DDBJ whole genome shotgun (WGS) entry which is preliminary data.</text>
</comment>
<gene>
    <name evidence="1" type="ORF">IF1G_11422</name>
</gene>